<feature type="transmembrane region" description="Helical" evidence="1">
    <location>
        <begin position="62"/>
        <end position="88"/>
    </location>
</feature>
<dbReference type="RefSeq" id="WP_230564153.1">
    <property type="nucleotide sequence ID" value="NZ_JAJITC010000019.1"/>
</dbReference>
<dbReference type="EMBL" id="JAJITC010000019">
    <property type="protein sequence ID" value="MCC8405383.1"/>
    <property type="molecule type" value="Genomic_DNA"/>
</dbReference>
<evidence type="ECO:0000313" key="2">
    <source>
        <dbReference type="EMBL" id="MCC8405383.1"/>
    </source>
</evidence>
<accession>A0ABS8KLQ3</accession>
<evidence type="ECO:0000313" key="3">
    <source>
        <dbReference type="Proteomes" id="UP001430614"/>
    </source>
</evidence>
<keyword evidence="3" id="KW-1185">Reference proteome</keyword>
<evidence type="ECO:0000256" key="1">
    <source>
        <dbReference type="SAM" id="Phobius"/>
    </source>
</evidence>
<protein>
    <submittedName>
        <fullName evidence="2">Uncharacterized protein</fullName>
    </submittedName>
</protein>
<keyword evidence="1" id="KW-1133">Transmembrane helix</keyword>
<gene>
    <name evidence="2" type="ORF">LJ655_26610</name>
</gene>
<reference evidence="2 3" key="1">
    <citation type="submission" date="2021-11" db="EMBL/GenBank/DDBJ databases">
        <authorList>
            <person name="Oh E.-T."/>
            <person name="Kim S.-B."/>
        </authorList>
    </citation>
    <scope>NUCLEOTIDE SEQUENCE [LARGE SCALE GENOMIC DNA]</scope>
    <source>
        <strain evidence="2 3">MMS20-SJTN17</strain>
    </source>
</reference>
<proteinExistence type="predicted"/>
<keyword evidence="1" id="KW-0812">Transmembrane</keyword>
<organism evidence="2 3">
    <name type="scientific">Paraburkholderia translucens</name>
    <dbReference type="NCBI Taxonomy" id="2886945"/>
    <lineage>
        <taxon>Bacteria</taxon>
        <taxon>Pseudomonadati</taxon>
        <taxon>Pseudomonadota</taxon>
        <taxon>Betaproteobacteria</taxon>
        <taxon>Burkholderiales</taxon>
        <taxon>Burkholderiaceae</taxon>
        <taxon>Paraburkholderia</taxon>
    </lineage>
</organism>
<sequence length="96" mass="10913">MGVALEKVSLAKAVGRVNVASFTLSQSTIIRTPTRWLQNGIMWLLRRIEEPDYYPDAYDLEAALSLLLFVVAYAFTTLIVVSASVVVWRRCMHPRR</sequence>
<keyword evidence="1" id="KW-0472">Membrane</keyword>
<name>A0ABS8KLQ3_9BURK</name>
<dbReference type="Proteomes" id="UP001430614">
    <property type="component" value="Unassembled WGS sequence"/>
</dbReference>
<comment type="caution">
    <text evidence="2">The sequence shown here is derived from an EMBL/GenBank/DDBJ whole genome shotgun (WGS) entry which is preliminary data.</text>
</comment>